<protein>
    <recommendedName>
        <fullName evidence="5">Orange domain-containing protein</fullName>
    </recommendedName>
</protein>
<comment type="caution">
    <text evidence="6">The sequence shown here is derived from an EMBL/GenBank/DDBJ whole genome shotgun (WGS) entry which is preliminary data.</text>
</comment>
<dbReference type="EMBL" id="JAIWYP010000016">
    <property type="protein sequence ID" value="KAH3698571.1"/>
    <property type="molecule type" value="Genomic_DNA"/>
</dbReference>
<dbReference type="SMART" id="SM00511">
    <property type="entry name" value="ORANGE"/>
    <property type="match status" value="1"/>
</dbReference>
<keyword evidence="3" id="KW-0804">Transcription</keyword>
<comment type="subcellular location">
    <subcellularLocation>
        <location evidence="1">Nucleus</location>
    </subcellularLocation>
</comment>
<dbReference type="Proteomes" id="UP000828390">
    <property type="component" value="Unassembled WGS sequence"/>
</dbReference>
<feature type="domain" description="Orange" evidence="5">
    <location>
        <begin position="36"/>
        <end position="69"/>
    </location>
</feature>
<dbReference type="GO" id="GO:0003677">
    <property type="term" value="F:DNA binding"/>
    <property type="evidence" value="ECO:0007669"/>
    <property type="project" value="InterPro"/>
</dbReference>
<evidence type="ECO:0000256" key="2">
    <source>
        <dbReference type="ARBA" id="ARBA00023015"/>
    </source>
</evidence>
<keyword evidence="4" id="KW-0539">Nucleus</keyword>
<evidence type="ECO:0000313" key="7">
    <source>
        <dbReference type="Proteomes" id="UP000828390"/>
    </source>
</evidence>
<reference evidence="6" key="2">
    <citation type="submission" date="2020-11" db="EMBL/GenBank/DDBJ databases">
        <authorList>
            <person name="McCartney M.A."/>
            <person name="Auch B."/>
            <person name="Kono T."/>
            <person name="Mallez S."/>
            <person name="Becker A."/>
            <person name="Gohl D.M."/>
            <person name="Silverstein K.A.T."/>
            <person name="Koren S."/>
            <person name="Bechman K.B."/>
            <person name="Herman A."/>
            <person name="Abrahante J.E."/>
            <person name="Garbe J."/>
        </authorList>
    </citation>
    <scope>NUCLEOTIDE SEQUENCE</scope>
    <source>
        <strain evidence="6">Duluth1</strain>
        <tissue evidence="6">Whole animal</tissue>
    </source>
</reference>
<accession>A0A9D4BDE9</accession>
<dbReference type="Pfam" id="PF07527">
    <property type="entry name" value="Hairy_orange"/>
    <property type="match status" value="1"/>
</dbReference>
<keyword evidence="2" id="KW-0805">Transcription regulation</keyword>
<dbReference type="PANTHER" id="PTHR10985">
    <property type="entry name" value="BASIC HELIX-LOOP-HELIX TRANSCRIPTION FACTOR, HES-RELATED"/>
    <property type="match status" value="1"/>
</dbReference>
<evidence type="ECO:0000256" key="1">
    <source>
        <dbReference type="ARBA" id="ARBA00004123"/>
    </source>
</evidence>
<dbReference type="GO" id="GO:0005634">
    <property type="term" value="C:nucleus"/>
    <property type="evidence" value="ECO:0007669"/>
    <property type="project" value="UniProtKB-SubCell"/>
</dbReference>
<proteinExistence type="predicted"/>
<dbReference type="InterPro" id="IPR050370">
    <property type="entry name" value="HES_HEY"/>
</dbReference>
<organism evidence="6 7">
    <name type="scientific">Dreissena polymorpha</name>
    <name type="common">Zebra mussel</name>
    <name type="synonym">Mytilus polymorpha</name>
    <dbReference type="NCBI Taxonomy" id="45954"/>
    <lineage>
        <taxon>Eukaryota</taxon>
        <taxon>Metazoa</taxon>
        <taxon>Spiralia</taxon>
        <taxon>Lophotrochozoa</taxon>
        <taxon>Mollusca</taxon>
        <taxon>Bivalvia</taxon>
        <taxon>Autobranchia</taxon>
        <taxon>Heteroconchia</taxon>
        <taxon>Euheterodonta</taxon>
        <taxon>Imparidentia</taxon>
        <taxon>Neoheterodontei</taxon>
        <taxon>Myida</taxon>
        <taxon>Dreissenoidea</taxon>
        <taxon>Dreissenidae</taxon>
        <taxon>Dreissena</taxon>
    </lineage>
</organism>
<dbReference type="Gene3D" id="6.10.250.980">
    <property type="match status" value="1"/>
</dbReference>
<dbReference type="SUPFAM" id="SSF158457">
    <property type="entry name" value="Orange domain-like"/>
    <property type="match status" value="1"/>
</dbReference>
<dbReference type="AlphaFoldDB" id="A0A9D4BDE9"/>
<evidence type="ECO:0000259" key="5">
    <source>
        <dbReference type="PROSITE" id="PS51054"/>
    </source>
</evidence>
<gene>
    <name evidence="6" type="ORF">DPMN_086114</name>
</gene>
<evidence type="ECO:0000256" key="3">
    <source>
        <dbReference type="ARBA" id="ARBA00023163"/>
    </source>
</evidence>
<keyword evidence="7" id="KW-1185">Reference proteome</keyword>
<dbReference type="GO" id="GO:0006355">
    <property type="term" value="P:regulation of DNA-templated transcription"/>
    <property type="evidence" value="ECO:0007669"/>
    <property type="project" value="InterPro"/>
</dbReference>
<evidence type="ECO:0000256" key="4">
    <source>
        <dbReference type="ARBA" id="ARBA00023242"/>
    </source>
</evidence>
<evidence type="ECO:0000313" key="6">
    <source>
        <dbReference type="EMBL" id="KAH3698571.1"/>
    </source>
</evidence>
<dbReference type="InterPro" id="IPR003650">
    <property type="entry name" value="Orange_dom"/>
</dbReference>
<sequence>MTRVDKADILDLTVFHLTTRQQQHRSAAIVPKTVAYNAGFNDCVREVMTYLSACKVTDDSSAYYLSAHLHQTLTEKIRFNPNKGKASGRTANILISTPARNNDVSFITSSSLNTPNMSPIVSNSSINGFLQSKMCTPEPANTCDDMRVRYDSCTDSCFSSMDVSMANSFDATSGSEDVVAIGNGQDDKVGHVIRDSFWRPFEL</sequence>
<dbReference type="PROSITE" id="PS51054">
    <property type="entry name" value="ORANGE"/>
    <property type="match status" value="1"/>
</dbReference>
<reference evidence="6" key="1">
    <citation type="journal article" date="2019" name="bioRxiv">
        <title>The Genome of the Zebra Mussel, Dreissena polymorpha: A Resource for Invasive Species Research.</title>
        <authorList>
            <person name="McCartney M.A."/>
            <person name="Auch B."/>
            <person name="Kono T."/>
            <person name="Mallez S."/>
            <person name="Zhang Y."/>
            <person name="Obille A."/>
            <person name="Becker A."/>
            <person name="Abrahante J.E."/>
            <person name="Garbe J."/>
            <person name="Badalamenti J.P."/>
            <person name="Herman A."/>
            <person name="Mangelson H."/>
            <person name="Liachko I."/>
            <person name="Sullivan S."/>
            <person name="Sone E.D."/>
            <person name="Koren S."/>
            <person name="Silverstein K.A.T."/>
            <person name="Beckman K.B."/>
            <person name="Gohl D.M."/>
        </authorList>
    </citation>
    <scope>NUCLEOTIDE SEQUENCE</scope>
    <source>
        <strain evidence="6">Duluth1</strain>
        <tissue evidence="6">Whole animal</tissue>
    </source>
</reference>
<name>A0A9D4BDE9_DREPO</name>